<proteinExistence type="inferred from homology"/>
<dbReference type="OrthoDB" id="7181050at2"/>
<dbReference type="RefSeq" id="WP_015038539.1">
    <property type="nucleotide sequence ID" value="NC_018750.1"/>
</dbReference>
<evidence type="ECO:0000313" key="3">
    <source>
        <dbReference type="EMBL" id="CAD2228232.1"/>
    </source>
</evidence>
<dbReference type="PANTHER" id="PTHR11786:SF0">
    <property type="entry name" value="ARYLAMINE N-ACETYLTRANSFERASE 4-RELATED"/>
    <property type="match status" value="1"/>
</dbReference>
<dbReference type="EMBL" id="LR877258">
    <property type="protein sequence ID" value="CAD2228232.1"/>
    <property type="molecule type" value="Genomic_DNA"/>
</dbReference>
<dbReference type="PATRIC" id="fig|953739.5.peg.2591"/>
<evidence type="ECO:0000313" key="5">
    <source>
        <dbReference type="Proteomes" id="UP000006854"/>
    </source>
</evidence>
<dbReference type="EMBL" id="FR845719">
    <property type="protein sequence ID" value="CCA60644.1"/>
    <property type="molecule type" value="Genomic_DNA"/>
</dbReference>
<dbReference type="HOGENOM" id="CLU_049918_1_0_11"/>
<dbReference type="Proteomes" id="UP000006854">
    <property type="component" value="Chromosome"/>
</dbReference>
<gene>
    <name evidence="3" type="primary">NAT3</name>
    <name evidence="4" type="ordered locus">SVEN_7358</name>
</gene>
<evidence type="ECO:0000256" key="1">
    <source>
        <dbReference type="ARBA" id="ARBA00006547"/>
    </source>
</evidence>
<dbReference type="KEGG" id="sve:SVEN_7358"/>
<comment type="similarity">
    <text evidence="1 2">Belongs to the arylamine N-acetyltransferase family.</text>
</comment>
<evidence type="ECO:0000313" key="4">
    <source>
        <dbReference type="EMBL" id="CCA60644.1"/>
    </source>
</evidence>
<dbReference type="SUPFAM" id="SSF54001">
    <property type="entry name" value="Cysteine proteinases"/>
    <property type="match status" value="1"/>
</dbReference>
<dbReference type="STRING" id="953739.SVEN_7358"/>
<name>F2R1X7_STRVP</name>
<dbReference type="InterPro" id="IPR038765">
    <property type="entry name" value="Papain-like_cys_pep_sf"/>
</dbReference>
<dbReference type="Gene3D" id="3.30.2140.10">
    <property type="entry name" value="Arylamine N-acetyltransferase"/>
    <property type="match status" value="1"/>
</dbReference>
<reference evidence="4 5" key="1">
    <citation type="journal article" date="2011" name="BMC Genomics">
        <title>Genome-wide analysis of the role of GlnR in Streptomyces venezuelae provides new insights into global nitrogen regulation in actinomycetes.</title>
        <authorList>
            <person name="Pullan S.T."/>
            <person name="Bibb M.J."/>
            <person name="Merrick M."/>
        </authorList>
    </citation>
    <scope>NUCLEOTIDE SEQUENCE [LARGE SCALE GENOMIC DNA]</scope>
    <source>
        <strain evidence="4">ATCC 10712</strain>
    </source>
</reference>
<keyword evidence="4" id="KW-0808">Transferase</keyword>
<dbReference type="PANTHER" id="PTHR11786">
    <property type="entry name" value="N-HYDROXYARYLAMINE O-ACETYLTRANSFERASE"/>
    <property type="match status" value="1"/>
</dbReference>
<protein>
    <submittedName>
        <fullName evidence="3">Arylamine N-acetyltransferase</fullName>
    </submittedName>
    <submittedName>
        <fullName evidence="4">N-hydroxyarylamine O-acetyltransferase</fullName>
    </submittedName>
</protein>
<dbReference type="GeneID" id="51867869"/>
<dbReference type="SMR" id="F2R1X7"/>
<dbReference type="PRINTS" id="PR01543">
    <property type="entry name" value="ANATRNSFRASE"/>
</dbReference>
<reference evidence="3" key="3">
    <citation type="submission" date="2020-08" db="EMBL/GenBank/DDBJ databases">
        <authorList>
            <person name="Boukouvala S."/>
        </authorList>
    </citation>
    <scope>NUCLEOTIDE SEQUENCE</scope>
    <source>
        <strain evidence="3">FBUA 1571</strain>
    </source>
</reference>
<dbReference type="GO" id="GO:0016407">
    <property type="term" value="F:acetyltransferase activity"/>
    <property type="evidence" value="ECO:0007669"/>
    <property type="project" value="InterPro"/>
</dbReference>
<accession>F2R1X7</accession>
<dbReference type="AlphaFoldDB" id="F2R1X7"/>
<dbReference type="InterPro" id="IPR001447">
    <property type="entry name" value="Arylamine_N-AcTrfase"/>
</dbReference>
<dbReference type="eggNOG" id="COG2162">
    <property type="taxonomic scope" value="Bacteria"/>
</dbReference>
<dbReference type="Gene3D" id="2.40.128.150">
    <property type="entry name" value="Cysteine proteinases"/>
    <property type="match status" value="1"/>
</dbReference>
<organism evidence="4 5">
    <name type="scientific">Streptomyces venezuelae (strain ATCC 10712 / CBS 650.69 / DSM 40230 / JCM 4526 / NBRC 13096 / PD 04745)</name>
    <dbReference type="NCBI Taxonomy" id="953739"/>
    <lineage>
        <taxon>Bacteria</taxon>
        <taxon>Bacillati</taxon>
        <taxon>Actinomycetota</taxon>
        <taxon>Actinomycetes</taxon>
        <taxon>Kitasatosporales</taxon>
        <taxon>Streptomycetaceae</taxon>
        <taxon>Streptomyces</taxon>
    </lineage>
</organism>
<keyword evidence="5" id="KW-1185">Reference proteome</keyword>
<dbReference type="Pfam" id="PF00797">
    <property type="entry name" value="Acetyltransf_2"/>
    <property type="match status" value="1"/>
</dbReference>
<reference evidence="4" key="2">
    <citation type="submission" date="2011-03" db="EMBL/GenBank/DDBJ databases">
        <authorList>
            <person name="Bibb M."/>
        </authorList>
    </citation>
    <scope>NUCLEOTIDE SEQUENCE</scope>
    <source>
        <strain evidence="4">ATCC 10712</strain>
    </source>
</reference>
<evidence type="ECO:0000256" key="2">
    <source>
        <dbReference type="RuleBase" id="RU003452"/>
    </source>
</evidence>
<sequence>MIDVDGYLAVLGVARPAAPTAEALWELHRAQVERVAYENLDIHLGRPTGIDAAESVARITRGRGGYCFHLNGAFAALLTALGYEVTLHRAGVQGEDEDPEGPGGDHLALTVRLDGEPWLVDTGLAGGMHEPLPLREGSYTQGPFTYAMVPSKAVPGGWRFLHDPRGAFTSMVFAPEPVELASFAEEHVRLSTSPESGFVRVCTAQLRRAEGVDVLRGCVLRRIEAGGTTERTIASADDWYDVLSRVFRLDLTDVEAPARTELWHRVRTAHQEWEATSGAGEQPSAERA</sequence>